<feature type="signal peptide" evidence="1">
    <location>
        <begin position="1"/>
        <end position="21"/>
    </location>
</feature>
<keyword evidence="1" id="KW-0732">Signal</keyword>
<dbReference type="Pfam" id="PF19494">
    <property type="entry name" value="DUF6029"/>
    <property type="match status" value="1"/>
</dbReference>
<proteinExistence type="predicted"/>
<dbReference type="EMBL" id="JAUFQU010000001">
    <property type="protein sequence ID" value="MDN3705589.1"/>
    <property type="molecule type" value="Genomic_DNA"/>
</dbReference>
<comment type="caution">
    <text evidence="2">The sequence shown here is derived from an EMBL/GenBank/DDBJ whole genome shotgun (WGS) entry which is preliminary data.</text>
</comment>
<reference evidence="3" key="1">
    <citation type="journal article" date="2019" name="Int. J. Syst. Evol. Microbiol.">
        <title>The Global Catalogue of Microorganisms (GCM) 10K type strain sequencing project: providing services to taxonomists for standard genome sequencing and annotation.</title>
        <authorList>
            <consortium name="The Broad Institute Genomics Platform"/>
            <consortium name="The Broad Institute Genome Sequencing Center for Infectious Disease"/>
            <person name="Wu L."/>
            <person name="Ma J."/>
        </authorList>
    </citation>
    <scope>NUCLEOTIDE SEQUENCE [LARGE SCALE GENOMIC DNA]</scope>
    <source>
        <strain evidence="3">CECT 7184</strain>
    </source>
</reference>
<accession>A0ABT8CM54</accession>
<protein>
    <submittedName>
        <fullName evidence="2">DUF6029 family protein</fullName>
    </submittedName>
</protein>
<organism evidence="2 3">
    <name type="scientific">Paenimyroides ceti</name>
    <dbReference type="NCBI Taxonomy" id="395087"/>
    <lineage>
        <taxon>Bacteria</taxon>
        <taxon>Pseudomonadati</taxon>
        <taxon>Bacteroidota</taxon>
        <taxon>Flavobacteriia</taxon>
        <taxon>Flavobacteriales</taxon>
        <taxon>Flavobacteriaceae</taxon>
        <taxon>Paenimyroides</taxon>
    </lineage>
</organism>
<feature type="chain" id="PRO_5047335115" evidence="1">
    <location>
        <begin position="22"/>
        <end position="554"/>
    </location>
</feature>
<dbReference type="RefSeq" id="WP_290361753.1">
    <property type="nucleotide sequence ID" value="NZ_JAUFQU010000001.1"/>
</dbReference>
<evidence type="ECO:0000256" key="1">
    <source>
        <dbReference type="SAM" id="SignalP"/>
    </source>
</evidence>
<gene>
    <name evidence="2" type="ORF">QW060_00360</name>
</gene>
<dbReference type="Proteomes" id="UP001242368">
    <property type="component" value="Unassembled WGS sequence"/>
</dbReference>
<sequence>MRINTFFAFGTMLFLSSMAHAQINVGIESNSQYYVDDKYIKLDEQDRDDRFRSNNYIKLDYLKGKFEVGLQMEAYAPKAILNYSPDLKGFNVGTVYARYNDYENGIDFTIGHFYEQFGNGLVLRSWEDRALGINNAIFGSRFKIRLGNSTYLTALGGKQRIGMGFDLSDGVIYGVNADVDITDMIGIDKYLLKFGASFVGRYEDISEEYPTVQPTTDMLSARLEYAGDKFSISTEYAYKTDDPIVENLGTRVIYPEKTKPGSAVLVNLGYTDSGFAANVNLRRTENMTFFSERLLNGNVYNTGMVNYIPALTKQYDFALQNIFVYQAQPKYGYMNIHKLGEIGGQFDLFYDLNKGSFLGGEYGANLIVNGSYWAGLKTTEGTDGNLNADFFDFGDKYYRDIAVEYRRKWSDKFNSIFMYLNQYYNKRMVEETYGEIRSHVGVVEGTYFFNETNSLRLELQHQWADGDRKNWAGGTIEYMPNSKFSIFAHDIYNYGNDNPDMQLHYYSFGGSFTKGATRIAASYGRQRGGLICVGGVCRMVPEAAGFTLNITTNF</sequence>
<evidence type="ECO:0000313" key="2">
    <source>
        <dbReference type="EMBL" id="MDN3705589.1"/>
    </source>
</evidence>
<dbReference type="InterPro" id="IPR046070">
    <property type="entry name" value="DUF6029"/>
</dbReference>
<evidence type="ECO:0000313" key="3">
    <source>
        <dbReference type="Proteomes" id="UP001242368"/>
    </source>
</evidence>
<name>A0ABT8CM54_9FLAO</name>
<keyword evidence="3" id="KW-1185">Reference proteome</keyword>